<evidence type="ECO:0008006" key="4">
    <source>
        <dbReference type="Google" id="ProtNLM"/>
    </source>
</evidence>
<feature type="signal peptide" evidence="1">
    <location>
        <begin position="1"/>
        <end position="20"/>
    </location>
</feature>
<name>A0AAD7K6L8_9AGAR</name>
<dbReference type="EMBL" id="JARJLG010000007">
    <property type="protein sequence ID" value="KAJ7779406.1"/>
    <property type="molecule type" value="Genomic_DNA"/>
</dbReference>
<dbReference type="AlphaFoldDB" id="A0AAD7K6L8"/>
<keyword evidence="3" id="KW-1185">Reference proteome</keyword>
<organism evidence="2 3">
    <name type="scientific">Mycena maculata</name>
    <dbReference type="NCBI Taxonomy" id="230809"/>
    <lineage>
        <taxon>Eukaryota</taxon>
        <taxon>Fungi</taxon>
        <taxon>Dikarya</taxon>
        <taxon>Basidiomycota</taxon>
        <taxon>Agaricomycotina</taxon>
        <taxon>Agaricomycetes</taxon>
        <taxon>Agaricomycetidae</taxon>
        <taxon>Agaricales</taxon>
        <taxon>Marasmiineae</taxon>
        <taxon>Mycenaceae</taxon>
        <taxon>Mycena</taxon>
    </lineage>
</organism>
<keyword evidence="1" id="KW-0732">Signal</keyword>
<reference evidence="2" key="1">
    <citation type="submission" date="2023-03" db="EMBL/GenBank/DDBJ databases">
        <title>Massive genome expansion in bonnet fungi (Mycena s.s.) driven by repeated elements and novel gene families across ecological guilds.</title>
        <authorList>
            <consortium name="Lawrence Berkeley National Laboratory"/>
            <person name="Harder C.B."/>
            <person name="Miyauchi S."/>
            <person name="Viragh M."/>
            <person name="Kuo A."/>
            <person name="Thoen E."/>
            <person name="Andreopoulos B."/>
            <person name="Lu D."/>
            <person name="Skrede I."/>
            <person name="Drula E."/>
            <person name="Henrissat B."/>
            <person name="Morin E."/>
            <person name="Kohler A."/>
            <person name="Barry K."/>
            <person name="LaButti K."/>
            <person name="Morin E."/>
            <person name="Salamov A."/>
            <person name="Lipzen A."/>
            <person name="Mereny Z."/>
            <person name="Hegedus B."/>
            <person name="Baldrian P."/>
            <person name="Stursova M."/>
            <person name="Weitz H."/>
            <person name="Taylor A."/>
            <person name="Grigoriev I.V."/>
            <person name="Nagy L.G."/>
            <person name="Martin F."/>
            <person name="Kauserud H."/>
        </authorList>
    </citation>
    <scope>NUCLEOTIDE SEQUENCE</scope>
    <source>
        <strain evidence="2">CBHHK188m</strain>
    </source>
</reference>
<feature type="chain" id="PRO_5042040766" description="Secreted protein" evidence="1">
    <location>
        <begin position="21"/>
        <end position="82"/>
    </location>
</feature>
<evidence type="ECO:0000256" key="1">
    <source>
        <dbReference type="SAM" id="SignalP"/>
    </source>
</evidence>
<evidence type="ECO:0000313" key="3">
    <source>
        <dbReference type="Proteomes" id="UP001215280"/>
    </source>
</evidence>
<comment type="caution">
    <text evidence="2">The sequence shown here is derived from an EMBL/GenBank/DDBJ whole genome shotgun (WGS) entry which is preliminary data.</text>
</comment>
<gene>
    <name evidence="2" type="ORF">DFH07DRAFT_508156</name>
</gene>
<evidence type="ECO:0000313" key="2">
    <source>
        <dbReference type="EMBL" id="KAJ7779406.1"/>
    </source>
</evidence>
<proteinExistence type="predicted"/>
<dbReference type="Proteomes" id="UP001215280">
    <property type="component" value="Unassembled WGS sequence"/>
</dbReference>
<sequence length="82" mass="9503">MNQPLLAIFTQPVLAHFSLAALACHLQASQLYIPTMRGCPGVVFRFCLSWTHMFLCWVQVIQTDTFFFWRIWYLTGSLVTAF</sequence>
<protein>
    <recommendedName>
        <fullName evidence="4">Secreted protein</fullName>
    </recommendedName>
</protein>
<accession>A0AAD7K6L8</accession>